<feature type="region of interest" description="Disordered" evidence="1">
    <location>
        <begin position="99"/>
        <end position="124"/>
    </location>
</feature>
<feature type="non-terminal residue" evidence="2">
    <location>
        <position position="1"/>
    </location>
</feature>
<protein>
    <submittedName>
        <fullName evidence="2">Uncharacterized protein</fullName>
    </submittedName>
</protein>
<keyword evidence="3" id="KW-1185">Reference proteome</keyword>
<reference evidence="2 3" key="1">
    <citation type="journal article" date="2019" name="PLoS Negl. Trop. Dis.">
        <title>Whole genome sequencing of Entamoeba nuttalli reveals mammalian host-related molecular signatures and a novel octapeptide-repeat surface protein.</title>
        <authorList>
            <person name="Tanaka M."/>
            <person name="Makiuchi T."/>
            <person name="Komiyama T."/>
            <person name="Shiina T."/>
            <person name="Osaki K."/>
            <person name="Tachibana H."/>
        </authorList>
    </citation>
    <scope>NUCLEOTIDE SEQUENCE [LARGE SCALE GENOMIC DNA]</scope>
    <source>
        <strain evidence="2 3">P19-061405</strain>
    </source>
</reference>
<proteinExistence type="predicted"/>
<accession>A0ABQ0DMG5</accession>
<name>A0ABQ0DMG5_9EUKA</name>
<comment type="caution">
    <text evidence="2">The sequence shown here is derived from an EMBL/GenBank/DDBJ whole genome shotgun (WGS) entry which is preliminary data.</text>
</comment>
<gene>
    <name evidence="2" type="ORF">ENUP19_0171G0040</name>
</gene>
<evidence type="ECO:0000313" key="2">
    <source>
        <dbReference type="EMBL" id="GAB1224050.1"/>
    </source>
</evidence>
<evidence type="ECO:0000256" key="1">
    <source>
        <dbReference type="SAM" id="MobiDB-lite"/>
    </source>
</evidence>
<evidence type="ECO:0000313" key="3">
    <source>
        <dbReference type="Proteomes" id="UP001628156"/>
    </source>
</evidence>
<sequence length="301" mass="34908">QSSMLHAEAPHKRIQHITTTPHTNLSKTINSFIGVQKNIGDNELPPINFLTTKPIRKHNEYFRFKFAKGITTSCLLSDEEYYSKNKSKNTNITETKIEKSNESIEDNGVDTKNENPKVERSYSEGVVDSDEELPVVIKKPKLRIQPTDKTKFCKHSLKIIPKVMIDPNIIKRKEMIRTLKQIQLQSIRCQYSTRTESQRFKQLVKEVTDYCNINHFFTCEHKETELKVSSFGFSQKKFIVVFKSEAENYSNWGFPKPLFLDGTEVCDTQLLEHMKKQPTVETIMNELFRIACSIISECVCM</sequence>
<dbReference type="EMBL" id="BAAFRS010000171">
    <property type="protein sequence ID" value="GAB1224050.1"/>
    <property type="molecule type" value="Genomic_DNA"/>
</dbReference>
<organism evidence="2 3">
    <name type="scientific">Entamoeba nuttalli</name>
    <dbReference type="NCBI Taxonomy" id="412467"/>
    <lineage>
        <taxon>Eukaryota</taxon>
        <taxon>Amoebozoa</taxon>
        <taxon>Evosea</taxon>
        <taxon>Archamoebae</taxon>
        <taxon>Mastigamoebida</taxon>
        <taxon>Entamoebidae</taxon>
        <taxon>Entamoeba</taxon>
    </lineage>
</organism>
<feature type="compositionally biased region" description="Basic and acidic residues" evidence="1">
    <location>
        <begin position="109"/>
        <end position="122"/>
    </location>
</feature>
<dbReference type="Proteomes" id="UP001628156">
    <property type="component" value="Unassembled WGS sequence"/>
</dbReference>